<dbReference type="InterPro" id="IPR005162">
    <property type="entry name" value="Retrotrans_gag_dom"/>
</dbReference>
<evidence type="ECO:0000256" key="1">
    <source>
        <dbReference type="SAM" id="MobiDB-lite"/>
    </source>
</evidence>
<sequence>MDTRGKTNADFRMDVTETLARHDSHFDELTLNFSRVNDALQGVMAKLQALRMAQSTRNHDRDDNPFATGAHSHDRPSTPAQSQLERSHTTLKLNFPTYAGEGDDPTGWIFKAEQYFEFQNIEANRRVQLASFHLTNVALQWYRWYTKTRGQLRWHEFVMALLHRFGPTDYEDPSEALSRLKQTTTVNAYQEAFEKLSHKVDGLPENFLVGCFIAGLKDEIRLDVRVKQPRTLSESISVAHLIEERNQFQKRTNTPIKQLPTTSYQARPQQPSTVGLLGPPPKPSPNVGSYSGHVRRITGQEARER</sequence>
<reference evidence="3" key="1">
    <citation type="submission" date="2018-10" db="EMBL/GenBank/DDBJ databases">
        <title>Population genomic analysis revealed the cold adaptation of white poplar.</title>
        <authorList>
            <person name="Liu Y.-J."/>
        </authorList>
    </citation>
    <scope>NUCLEOTIDE SEQUENCE [LARGE SCALE GENOMIC DNA]</scope>
    <source>
        <strain evidence="3">PAL-ZL1</strain>
    </source>
</reference>
<feature type="region of interest" description="Disordered" evidence="1">
    <location>
        <begin position="52"/>
        <end position="86"/>
    </location>
</feature>
<name>A0A4U5PYL7_POPAL</name>
<protein>
    <recommendedName>
        <fullName evidence="2">Retrotransposon gag domain-containing protein</fullName>
    </recommendedName>
</protein>
<comment type="caution">
    <text evidence="3">The sequence shown here is derived from an EMBL/GenBank/DDBJ whole genome shotgun (WGS) entry which is preliminary data.</text>
</comment>
<dbReference type="STRING" id="43335.A0A4U5PYL7"/>
<dbReference type="EMBL" id="RCHU01000548">
    <property type="protein sequence ID" value="TKS02112.1"/>
    <property type="molecule type" value="Genomic_DNA"/>
</dbReference>
<feature type="domain" description="Retrotransposon gag" evidence="2">
    <location>
        <begin position="128"/>
        <end position="218"/>
    </location>
</feature>
<gene>
    <name evidence="3" type="ORF">D5086_0000166350</name>
</gene>
<proteinExistence type="predicted"/>
<organism evidence="3">
    <name type="scientific">Populus alba</name>
    <name type="common">White poplar</name>
    <dbReference type="NCBI Taxonomy" id="43335"/>
    <lineage>
        <taxon>Eukaryota</taxon>
        <taxon>Viridiplantae</taxon>
        <taxon>Streptophyta</taxon>
        <taxon>Embryophyta</taxon>
        <taxon>Tracheophyta</taxon>
        <taxon>Spermatophyta</taxon>
        <taxon>Magnoliopsida</taxon>
        <taxon>eudicotyledons</taxon>
        <taxon>Gunneridae</taxon>
        <taxon>Pentapetalae</taxon>
        <taxon>rosids</taxon>
        <taxon>fabids</taxon>
        <taxon>Malpighiales</taxon>
        <taxon>Salicaceae</taxon>
        <taxon>Saliceae</taxon>
        <taxon>Populus</taxon>
    </lineage>
</organism>
<dbReference type="InterPro" id="IPR032567">
    <property type="entry name" value="RTL1-rel"/>
</dbReference>
<feature type="compositionally biased region" description="Polar residues" evidence="1">
    <location>
        <begin position="249"/>
        <end position="273"/>
    </location>
</feature>
<dbReference type="PANTHER" id="PTHR15503:SF22">
    <property type="entry name" value="TRANSPOSON TY3-I GAG POLYPROTEIN"/>
    <property type="match status" value="1"/>
</dbReference>
<dbReference type="AlphaFoldDB" id="A0A4U5PYL7"/>
<dbReference type="PANTHER" id="PTHR15503">
    <property type="entry name" value="LDOC1 RELATED"/>
    <property type="match status" value="1"/>
</dbReference>
<dbReference type="Pfam" id="PF03732">
    <property type="entry name" value="Retrotrans_gag"/>
    <property type="match status" value="1"/>
</dbReference>
<feature type="region of interest" description="Disordered" evidence="1">
    <location>
        <begin position="249"/>
        <end position="305"/>
    </location>
</feature>
<evidence type="ECO:0000313" key="3">
    <source>
        <dbReference type="EMBL" id="TKS02112.1"/>
    </source>
</evidence>
<evidence type="ECO:0000259" key="2">
    <source>
        <dbReference type="Pfam" id="PF03732"/>
    </source>
</evidence>
<accession>A0A4U5PYL7</accession>